<evidence type="ECO:0000256" key="6">
    <source>
        <dbReference type="PIRSR" id="PIRSR004846-1"/>
    </source>
</evidence>
<dbReference type="AlphaFoldDB" id="A0A212LIE7"/>
<evidence type="ECO:0000256" key="5">
    <source>
        <dbReference type="ARBA" id="ARBA00062515"/>
    </source>
</evidence>
<comment type="subunit">
    <text evidence="5">The complex is composed of two ATP-binding proteins (ModC), two transmembrane proteins (ModB) and a solute-binding protein (ModA).</text>
</comment>
<evidence type="ECO:0000256" key="7">
    <source>
        <dbReference type="SAM" id="SignalP"/>
    </source>
</evidence>
<dbReference type="GO" id="GO:0015689">
    <property type="term" value="P:molybdate ion transport"/>
    <property type="evidence" value="ECO:0007669"/>
    <property type="project" value="InterPro"/>
</dbReference>
<feature type="binding site" evidence="6">
    <location>
        <position position="182"/>
    </location>
    <ligand>
        <name>molybdate</name>
        <dbReference type="ChEBI" id="CHEBI:36264"/>
    </ligand>
</feature>
<dbReference type="FunFam" id="3.40.190.10:FF:000035">
    <property type="entry name" value="Molybdate ABC transporter substrate-binding protein"/>
    <property type="match status" value="1"/>
</dbReference>
<feature type="binding site" evidence="6">
    <location>
        <position position="43"/>
    </location>
    <ligand>
        <name>molybdate</name>
        <dbReference type="ChEBI" id="CHEBI:36264"/>
    </ligand>
</feature>
<feature type="binding site" evidence="6">
    <location>
        <position position="200"/>
    </location>
    <ligand>
        <name>molybdate</name>
        <dbReference type="ChEBI" id="CHEBI:36264"/>
    </ligand>
</feature>
<dbReference type="EMBL" id="FMJD01000008">
    <property type="protein sequence ID" value="SCM77321.1"/>
    <property type="molecule type" value="Genomic_DNA"/>
</dbReference>
<evidence type="ECO:0000256" key="3">
    <source>
        <dbReference type="ARBA" id="ARBA00022723"/>
    </source>
</evidence>
<keyword evidence="4 7" id="KW-0732">Signal</keyword>
<dbReference type="GO" id="GO:1901359">
    <property type="term" value="F:tungstate binding"/>
    <property type="evidence" value="ECO:0007669"/>
    <property type="project" value="UniProtKB-ARBA"/>
</dbReference>
<name>A0A212LIE7_9HYPH</name>
<feature type="binding site" evidence="6">
    <location>
        <position position="155"/>
    </location>
    <ligand>
        <name>molybdate</name>
        <dbReference type="ChEBI" id="CHEBI:36264"/>
    </ligand>
</feature>
<evidence type="ECO:0000256" key="2">
    <source>
        <dbReference type="ARBA" id="ARBA00022505"/>
    </source>
</evidence>
<dbReference type="GO" id="GO:0046872">
    <property type="term" value="F:metal ion binding"/>
    <property type="evidence" value="ECO:0007669"/>
    <property type="project" value="UniProtKB-KW"/>
</dbReference>
<proteinExistence type="inferred from homology"/>
<dbReference type="PIRSF" id="PIRSF004846">
    <property type="entry name" value="ModA"/>
    <property type="match status" value="1"/>
</dbReference>
<feature type="binding site" evidence="6">
    <location>
        <position position="70"/>
    </location>
    <ligand>
        <name>molybdate</name>
        <dbReference type="ChEBI" id="CHEBI:36264"/>
    </ligand>
</feature>
<keyword evidence="2 6" id="KW-0500">Molybdenum</keyword>
<gene>
    <name evidence="8" type="primary">modA</name>
    <name evidence="8" type="ORF">KL86PLE_41126</name>
</gene>
<feature type="chain" id="PRO_5011990361" evidence="7">
    <location>
        <begin position="33"/>
        <end position="264"/>
    </location>
</feature>
<feature type="signal peptide" evidence="7">
    <location>
        <begin position="1"/>
        <end position="32"/>
    </location>
</feature>
<keyword evidence="3 6" id="KW-0479">Metal-binding</keyword>
<evidence type="ECO:0000313" key="8">
    <source>
        <dbReference type="EMBL" id="SCM77321.1"/>
    </source>
</evidence>
<protein>
    <submittedName>
        <fullName evidence="8">Molybdate transporter subunit periplasmic-binding component of ABC superfamily</fullName>
    </submittedName>
</protein>
<sequence length="264" mass="27154">MYNDQTGITFMKKSLALVAALALGLLTSAASAADQIRIFAAASVAPSLQKIADTYKTGKDVEVQITPAASGALAKQIEAGAPADVFISADLKWMTYVVDKGLMKDGSTFNLLGNSLVLVAAKDDKVAVDFADKASLPAVLGEERLAVGEAKSVPAGAYAEAALKSLGLYDTVSPRFAPAENVRVALQMVARGEAKLGIVYGTDAAAEPGVAVVATFPETSHEPIVYPIGLTKDAGQAAADFVAYLKGPEADAVFTAAGFTKPAE</sequence>
<organism evidence="8">
    <name type="scientific">uncultured Pleomorphomonas sp</name>
    <dbReference type="NCBI Taxonomy" id="442121"/>
    <lineage>
        <taxon>Bacteria</taxon>
        <taxon>Pseudomonadati</taxon>
        <taxon>Pseudomonadota</taxon>
        <taxon>Alphaproteobacteria</taxon>
        <taxon>Hyphomicrobiales</taxon>
        <taxon>Pleomorphomonadaceae</taxon>
        <taxon>Pleomorphomonas</taxon>
        <taxon>environmental samples</taxon>
    </lineage>
</organism>
<dbReference type="SUPFAM" id="SSF53850">
    <property type="entry name" value="Periplasmic binding protein-like II"/>
    <property type="match status" value="1"/>
</dbReference>
<dbReference type="PANTHER" id="PTHR30632">
    <property type="entry name" value="MOLYBDATE-BINDING PERIPLASMIC PROTEIN"/>
    <property type="match status" value="1"/>
</dbReference>
<dbReference type="PANTHER" id="PTHR30632:SF17">
    <property type="entry name" value="MOLYBDATE-BINDING PROTEIN MODA"/>
    <property type="match status" value="1"/>
</dbReference>
<accession>A0A212LIE7</accession>
<dbReference type="NCBIfam" id="TIGR01256">
    <property type="entry name" value="modA"/>
    <property type="match status" value="1"/>
</dbReference>
<dbReference type="InterPro" id="IPR050682">
    <property type="entry name" value="ModA/WtpA"/>
</dbReference>
<dbReference type="Pfam" id="PF13531">
    <property type="entry name" value="SBP_bac_11"/>
    <property type="match status" value="1"/>
</dbReference>
<evidence type="ECO:0000256" key="4">
    <source>
        <dbReference type="ARBA" id="ARBA00022729"/>
    </source>
</evidence>
<dbReference type="GO" id="GO:0030288">
    <property type="term" value="C:outer membrane-bounded periplasmic space"/>
    <property type="evidence" value="ECO:0007669"/>
    <property type="project" value="TreeGrafter"/>
</dbReference>
<reference evidence="8" key="1">
    <citation type="submission" date="2016-08" db="EMBL/GenBank/DDBJ databases">
        <authorList>
            <person name="Seilhamer J.J."/>
        </authorList>
    </citation>
    <scope>NUCLEOTIDE SEQUENCE</scope>
    <source>
        <strain evidence="8">86</strain>
    </source>
</reference>
<dbReference type="InterPro" id="IPR005950">
    <property type="entry name" value="ModA"/>
</dbReference>
<dbReference type="NCBIfam" id="NF007958">
    <property type="entry name" value="PRK10677.1"/>
    <property type="match status" value="1"/>
</dbReference>
<dbReference type="Gene3D" id="3.40.190.10">
    <property type="entry name" value="Periplasmic binding protein-like II"/>
    <property type="match status" value="2"/>
</dbReference>
<comment type="similarity">
    <text evidence="1">Belongs to the bacterial solute-binding protein ModA family.</text>
</comment>
<dbReference type="GO" id="GO:0030973">
    <property type="term" value="F:molybdate ion binding"/>
    <property type="evidence" value="ECO:0007669"/>
    <property type="project" value="TreeGrafter"/>
</dbReference>
<evidence type="ECO:0000256" key="1">
    <source>
        <dbReference type="ARBA" id="ARBA00009175"/>
    </source>
</evidence>